<dbReference type="EC" id="6.3.2.9" evidence="7 8"/>
<keyword evidence="6 7" id="KW-0067">ATP-binding</keyword>
<comment type="subcellular location">
    <subcellularLocation>
        <location evidence="1 7 8">Cytoplasm</location>
    </subcellularLocation>
</comment>
<evidence type="ECO:0000256" key="5">
    <source>
        <dbReference type="ARBA" id="ARBA00022741"/>
    </source>
</evidence>
<dbReference type="InterPro" id="IPR036565">
    <property type="entry name" value="Mur-like_cat_sf"/>
</dbReference>
<dbReference type="GO" id="GO:0051301">
    <property type="term" value="P:cell division"/>
    <property type="evidence" value="ECO:0007669"/>
    <property type="project" value="UniProtKB-KW"/>
</dbReference>
<dbReference type="SUPFAM" id="SSF51984">
    <property type="entry name" value="MurCD N-terminal domain"/>
    <property type="match status" value="1"/>
</dbReference>
<feature type="domain" description="Mur ligase C-terminal" evidence="10">
    <location>
        <begin position="320"/>
        <end position="439"/>
    </location>
</feature>
<feature type="compositionally biased region" description="Basic and acidic residues" evidence="9">
    <location>
        <begin position="467"/>
        <end position="479"/>
    </location>
</feature>
<evidence type="ECO:0000259" key="11">
    <source>
        <dbReference type="Pfam" id="PF08245"/>
    </source>
</evidence>
<dbReference type="UniPathway" id="UPA00219"/>
<evidence type="ECO:0000256" key="7">
    <source>
        <dbReference type="HAMAP-Rule" id="MF_00639"/>
    </source>
</evidence>
<comment type="function">
    <text evidence="7 8">Cell wall formation. Catalyzes the addition of glutamate to the nucleotide precursor UDP-N-acetylmuramoyl-L-alanine (UMA).</text>
</comment>
<dbReference type="NCBIfam" id="TIGR01087">
    <property type="entry name" value="murD"/>
    <property type="match status" value="1"/>
</dbReference>
<comment type="pathway">
    <text evidence="2 7 8">Cell wall biogenesis; peptidoglycan biosynthesis.</text>
</comment>
<dbReference type="Pfam" id="PF08245">
    <property type="entry name" value="Mur_ligase_M"/>
    <property type="match status" value="1"/>
</dbReference>
<name>A0A4R2QAX7_9PSEU</name>
<keyword evidence="7 8" id="KW-0961">Cell wall biogenesis/degradation</keyword>
<evidence type="ECO:0000256" key="8">
    <source>
        <dbReference type="RuleBase" id="RU003664"/>
    </source>
</evidence>
<dbReference type="EMBL" id="SLXQ01000016">
    <property type="protein sequence ID" value="TCP45404.1"/>
    <property type="molecule type" value="Genomic_DNA"/>
</dbReference>
<feature type="binding site" evidence="7">
    <location>
        <begin position="120"/>
        <end position="126"/>
    </location>
    <ligand>
        <name>ATP</name>
        <dbReference type="ChEBI" id="CHEBI:30616"/>
    </ligand>
</feature>
<evidence type="ECO:0000256" key="6">
    <source>
        <dbReference type="ARBA" id="ARBA00022840"/>
    </source>
</evidence>
<keyword evidence="7 8" id="KW-0133">Cell shape</keyword>
<dbReference type="Proteomes" id="UP000294911">
    <property type="component" value="Unassembled WGS sequence"/>
</dbReference>
<sequence length="485" mass="49298">MRAGLGLAGRRVLVAGAGVSGRSAAAALHQLGAVVTVTDASAERLDELAELAAGGVELCPGLTAPPSDTDLVVTSPGWRPDSPVLVAAARAGIEVIGEVELALRLAAASPTPPSWLAVTGTNGKTTTVGMLAAILRAAGVDAAACGNIGLPVIDAVLGGHAVLAVELSSFQLHWQRSLRAHAAVVLNVAEDHLDWHGTLEAYAADKGAIYAGARYRLINLDEPYSVRLAELADGEPVGYTVGVPAAGQLGVQDDQLLDRAFRDGADTEGAGTVLAEVADVRPVGPHNLSNALAAAALARAYGVQPSAVRDGLRAYQPEAHRAVLIAERDGVRYIDDSKATNPHAAASSLSAHDGVVWIAGGQLKGASVDALVAEVASRLHGVVVLGVDRGTIAAAVARHAPDVPVHTVDPGDDEAMTAAVGAARAMTRPGDVVLLAPAGASFDMFRSYGDRGAKFVAAVHAQLGISEHGDEHAPDEPVRGGRAGS</sequence>
<evidence type="ECO:0000256" key="9">
    <source>
        <dbReference type="SAM" id="MobiDB-lite"/>
    </source>
</evidence>
<keyword evidence="7 8" id="KW-0573">Peptidoglycan synthesis</keyword>
<gene>
    <name evidence="7" type="primary">murD</name>
    <name evidence="12" type="ORF">EV191_11646</name>
</gene>
<dbReference type="InterPro" id="IPR013221">
    <property type="entry name" value="Mur_ligase_cen"/>
</dbReference>
<organism evidence="12 13">
    <name type="scientific">Tamaricihabitans halophyticus</name>
    <dbReference type="NCBI Taxonomy" id="1262583"/>
    <lineage>
        <taxon>Bacteria</taxon>
        <taxon>Bacillati</taxon>
        <taxon>Actinomycetota</taxon>
        <taxon>Actinomycetes</taxon>
        <taxon>Pseudonocardiales</taxon>
        <taxon>Pseudonocardiaceae</taxon>
        <taxon>Tamaricihabitans</taxon>
    </lineage>
</organism>
<protein>
    <recommendedName>
        <fullName evidence="7 8">UDP-N-acetylmuramoylalanine--D-glutamate ligase</fullName>
        <ecNumber evidence="7 8">6.3.2.9</ecNumber>
    </recommendedName>
    <alternativeName>
        <fullName evidence="7">D-glutamic acid-adding enzyme</fullName>
    </alternativeName>
    <alternativeName>
        <fullName evidence="7">UDP-N-acetylmuramoyl-L-alanyl-D-glutamate synthetase</fullName>
    </alternativeName>
</protein>
<dbReference type="GO" id="GO:0008360">
    <property type="term" value="P:regulation of cell shape"/>
    <property type="evidence" value="ECO:0007669"/>
    <property type="project" value="UniProtKB-KW"/>
</dbReference>
<keyword evidence="5 7" id="KW-0547">Nucleotide-binding</keyword>
<dbReference type="GO" id="GO:0008764">
    <property type="term" value="F:UDP-N-acetylmuramoylalanine-D-glutamate ligase activity"/>
    <property type="evidence" value="ECO:0007669"/>
    <property type="project" value="UniProtKB-UniRule"/>
</dbReference>
<reference evidence="12 13" key="1">
    <citation type="submission" date="2019-03" db="EMBL/GenBank/DDBJ databases">
        <title>Genomic Encyclopedia of Type Strains, Phase IV (KMG-IV): sequencing the most valuable type-strain genomes for metagenomic binning, comparative biology and taxonomic classification.</title>
        <authorList>
            <person name="Goeker M."/>
        </authorList>
    </citation>
    <scope>NUCLEOTIDE SEQUENCE [LARGE SCALE GENOMIC DNA]</scope>
    <source>
        <strain evidence="12 13">DSM 45765</strain>
    </source>
</reference>
<keyword evidence="7 8" id="KW-0131">Cell cycle</keyword>
<evidence type="ECO:0000259" key="10">
    <source>
        <dbReference type="Pfam" id="PF02875"/>
    </source>
</evidence>
<evidence type="ECO:0000256" key="3">
    <source>
        <dbReference type="ARBA" id="ARBA00022490"/>
    </source>
</evidence>
<dbReference type="GO" id="GO:0005737">
    <property type="term" value="C:cytoplasm"/>
    <property type="evidence" value="ECO:0007669"/>
    <property type="project" value="UniProtKB-SubCell"/>
</dbReference>
<proteinExistence type="inferred from homology"/>
<dbReference type="PANTHER" id="PTHR43692">
    <property type="entry name" value="UDP-N-ACETYLMURAMOYLALANINE--D-GLUTAMATE LIGASE"/>
    <property type="match status" value="1"/>
</dbReference>
<keyword evidence="3 7" id="KW-0963">Cytoplasm</keyword>
<keyword evidence="7 8" id="KW-0132">Cell division</keyword>
<dbReference type="Gene3D" id="3.40.1190.10">
    <property type="entry name" value="Mur-like, catalytic domain"/>
    <property type="match status" value="1"/>
</dbReference>
<dbReference type="InterPro" id="IPR036615">
    <property type="entry name" value="Mur_ligase_C_dom_sf"/>
</dbReference>
<dbReference type="Gene3D" id="3.40.50.720">
    <property type="entry name" value="NAD(P)-binding Rossmann-like Domain"/>
    <property type="match status" value="1"/>
</dbReference>
<evidence type="ECO:0000313" key="12">
    <source>
        <dbReference type="EMBL" id="TCP45404.1"/>
    </source>
</evidence>
<evidence type="ECO:0000256" key="2">
    <source>
        <dbReference type="ARBA" id="ARBA00004752"/>
    </source>
</evidence>
<dbReference type="Pfam" id="PF02875">
    <property type="entry name" value="Mur_ligase_C"/>
    <property type="match status" value="1"/>
</dbReference>
<evidence type="ECO:0000256" key="1">
    <source>
        <dbReference type="ARBA" id="ARBA00004496"/>
    </source>
</evidence>
<feature type="region of interest" description="Disordered" evidence="9">
    <location>
        <begin position="466"/>
        <end position="485"/>
    </location>
</feature>
<feature type="domain" description="Mur ligase central" evidence="11">
    <location>
        <begin position="118"/>
        <end position="298"/>
    </location>
</feature>
<dbReference type="OrthoDB" id="9809796at2"/>
<dbReference type="Gene3D" id="3.90.190.20">
    <property type="entry name" value="Mur ligase, C-terminal domain"/>
    <property type="match status" value="1"/>
</dbReference>
<accession>A0A4R2QAX7</accession>
<dbReference type="GO" id="GO:0009252">
    <property type="term" value="P:peptidoglycan biosynthetic process"/>
    <property type="evidence" value="ECO:0007669"/>
    <property type="project" value="UniProtKB-UniRule"/>
</dbReference>
<keyword evidence="4 7" id="KW-0436">Ligase</keyword>
<dbReference type="PANTHER" id="PTHR43692:SF1">
    <property type="entry name" value="UDP-N-ACETYLMURAMOYLALANINE--D-GLUTAMATE LIGASE"/>
    <property type="match status" value="1"/>
</dbReference>
<comment type="catalytic activity">
    <reaction evidence="7 8">
        <text>UDP-N-acetyl-alpha-D-muramoyl-L-alanine + D-glutamate + ATP = UDP-N-acetyl-alpha-D-muramoyl-L-alanyl-D-glutamate + ADP + phosphate + H(+)</text>
        <dbReference type="Rhea" id="RHEA:16429"/>
        <dbReference type="ChEBI" id="CHEBI:15378"/>
        <dbReference type="ChEBI" id="CHEBI:29986"/>
        <dbReference type="ChEBI" id="CHEBI:30616"/>
        <dbReference type="ChEBI" id="CHEBI:43474"/>
        <dbReference type="ChEBI" id="CHEBI:83898"/>
        <dbReference type="ChEBI" id="CHEBI:83900"/>
        <dbReference type="ChEBI" id="CHEBI:456216"/>
        <dbReference type="EC" id="6.3.2.9"/>
    </reaction>
</comment>
<dbReference type="AlphaFoldDB" id="A0A4R2QAX7"/>
<comment type="similarity">
    <text evidence="7">Belongs to the MurCDEF family.</text>
</comment>
<dbReference type="GO" id="GO:0071555">
    <property type="term" value="P:cell wall organization"/>
    <property type="evidence" value="ECO:0007669"/>
    <property type="project" value="UniProtKB-KW"/>
</dbReference>
<dbReference type="InterPro" id="IPR005762">
    <property type="entry name" value="MurD"/>
</dbReference>
<evidence type="ECO:0000256" key="4">
    <source>
        <dbReference type="ARBA" id="ARBA00022598"/>
    </source>
</evidence>
<dbReference type="SUPFAM" id="SSF53623">
    <property type="entry name" value="MurD-like peptide ligases, catalytic domain"/>
    <property type="match status" value="1"/>
</dbReference>
<dbReference type="Pfam" id="PF21799">
    <property type="entry name" value="MurD-like_N"/>
    <property type="match status" value="1"/>
</dbReference>
<keyword evidence="13" id="KW-1185">Reference proteome</keyword>
<dbReference type="SUPFAM" id="SSF53244">
    <property type="entry name" value="MurD-like peptide ligases, peptide-binding domain"/>
    <property type="match status" value="1"/>
</dbReference>
<dbReference type="HAMAP" id="MF_00639">
    <property type="entry name" value="MurD"/>
    <property type="match status" value="1"/>
</dbReference>
<dbReference type="GO" id="GO:0005524">
    <property type="term" value="F:ATP binding"/>
    <property type="evidence" value="ECO:0007669"/>
    <property type="project" value="UniProtKB-UniRule"/>
</dbReference>
<evidence type="ECO:0000313" key="13">
    <source>
        <dbReference type="Proteomes" id="UP000294911"/>
    </source>
</evidence>
<comment type="caution">
    <text evidence="12">The sequence shown here is derived from an EMBL/GenBank/DDBJ whole genome shotgun (WGS) entry which is preliminary data.</text>
</comment>
<dbReference type="InterPro" id="IPR004101">
    <property type="entry name" value="Mur_ligase_C"/>
</dbReference>